<reference evidence="1" key="1">
    <citation type="submission" date="2023-04" db="EMBL/GenBank/DDBJ databases">
        <title>A chromosome-level genome assembly of the parasitoid wasp Eretmocerus hayati.</title>
        <authorList>
            <person name="Zhong Y."/>
            <person name="Liu S."/>
            <person name="Liu Y."/>
        </authorList>
    </citation>
    <scope>NUCLEOTIDE SEQUENCE</scope>
    <source>
        <strain evidence="1">ZJU_SS_LIU_2023</strain>
    </source>
</reference>
<dbReference type="Proteomes" id="UP001239111">
    <property type="component" value="Chromosome 1"/>
</dbReference>
<keyword evidence="2" id="KW-1185">Reference proteome</keyword>
<comment type="caution">
    <text evidence="1">The sequence shown here is derived from an EMBL/GenBank/DDBJ whole genome shotgun (WGS) entry which is preliminary data.</text>
</comment>
<proteinExistence type="predicted"/>
<evidence type="ECO:0000313" key="2">
    <source>
        <dbReference type="Proteomes" id="UP001239111"/>
    </source>
</evidence>
<dbReference type="EMBL" id="CM056741">
    <property type="protein sequence ID" value="KAJ8684008.1"/>
    <property type="molecule type" value="Genomic_DNA"/>
</dbReference>
<organism evidence="1 2">
    <name type="scientific">Eretmocerus hayati</name>
    <dbReference type="NCBI Taxonomy" id="131215"/>
    <lineage>
        <taxon>Eukaryota</taxon>
        <taxon>Metazoa</taxon>
        <taxon>Ecdysozoa</taxon>
        <taxon>Arthropoda</taxon>
        <taxon>Hexapoda</taxon>
        <taxon>Insecta</taxon>
        <taxon>Pterygota</taxon>
        <taxon>Neoptera</taxon>
        <taxon>Endopterygota</taxon>
        <taxon>Hymenoptera</taxon>
        <taxon>Apocrita</taxon>
        <taxon>Proctotrupomorpha</taxon>
        <taxon>Chalcidoidea</taxon>
        <taxon>Aphelinidae</taxon>
        <taxon>Aphelininae</taxon>
        <taxon>Eretmocerus</taxon>
    </lineage>
</organism>
<gene>
    <name evidence="1" type="ORF">QAD02_019800</name>
</gene>
<sequence length="404" mass="45909">MGLNTKLFRLDEDDIHGEVTEVQDIIDVEGVSNRVQGLELEMRKYFFSKLKSSLLNNATFCAKPCQSHLSIGYVISKAVTIEYNLFSRSKTGFEYKYSASRQIAEFERLTAEGKLCEELKGLENDMVSSSNSKVSEASTESSKVDEFIHPVNGNIDDILSKTENHHSPKAEGSTGTLSTPTIISNVLLSSKFDLAKIQQSYGKIDTTETVEKFNDPSESNQTSDCENDEKMSITSYLDWNDNDLALSYVQAMDTGVTTNSSDASLKSEENFLKKSDTLVTVDDKNTENDGVSYSDESCIQLDEEPIIPQTSVKTLCKDDRDCDFLNMKRMTMSILRPIIKAYYLTELMPNKSCSKHIFRQIHWDVLLKHLHDEREIKRYAIDTIKSKKYLCDKINKTRKWRIQS</sequence>
<accession>A0ACC2PKK9</accession>
<evidence type="ECO:0000313" key="1">
    <source>
        <dbReference type="EMBL" id="KAJ8684008.1"/>
    </source>
</evidence>
<name>A0ACC2PKK9_9HYME</name>
<protein>
    <submittedName>
        <fullName evidence="1">Uncharacterized protein</fullName>
    </submittedName>
</protein>